<evidence type="ECO:0000256" key="1">
    <source>
        <dbReference type="SAM" id="SignalP"/>
    </source>
</evidence>
<dbReference type="EMBL" id="VHJK01000001">
    <property type="protein sequence ID" value="TRD12015.1"/>
    <property type="molecule type" value="Genomic_DNA"/>
</dbReference>
<sequence>MKSPRIFAGALGALGLLMAGCTAEPDCCEDSETSAPAGTAELAERLAFMAGHVEAGIALYRAGEGPAGGPHLLHPVSESYAEEREGLDAIGFDPAPFEAVSAALEAGKPASEIEPQLAEVEANLAKMRSEAGGDPAQLIPYLMGLIAKEYAIGVTDGAVSDAGEYQDAWGFARVARQLSEEIAAPDGDAVRAELDALLALWPDAAPVPPSDPASVSAVTNQSAKVTAALAKAGA</sequence>
<name>A0A547PD21_9SPHN</name>
<keyword evidence="1" id="KW-0732">Signal</keyword>
<reference evidence="2 3" key="1">
    <citation type="submission" date="2019-06" db="EMBL/GenBank/DDBJ databases">
        <title>Erythrobacter insulae sp. nov., isolated from a tidal flat.</title>
        <authorList>
            <person name="Yoon J.-H."/>
        </authorList>
    </citation>
    <scope>NUCLEOTIDE SEQUENCE [LARGE SCALE GENOMIC DNA]</scope>
    <source>
        <strain evidence="2 3">JBTF-M21</strain>
    </source>
</reference>
<dbReference type="AlphaFoldDB" id="A0A547PD21"/>
<evidence type="ECO:0008006" key="4">
    <source>
        <dbReference type="Google" id="ProtNLM"/>
    </source>
</evidence>
<feature type="chain" id="PRO_5021967681" description="DUF305 domain-containing protein" evidence="1">
    <location>
        <begin position="24"/>
        <end position="234"/>
    </location>
</feature>
<keyword evidence="3" id="KW-1185">Reference proteome</keyword>
<gene>
    <name evidence="2" type="ORF">FGU71_09195</name>
</gene>
<dbReference type="Proteomes" id="UP000316343">
    <property type="component" value="Unassembled WGS sequence"/>
</dbReference>
<feature type="signal peptide" evidence="1">
    <location>
        <begin position="1"/>
        <end position="23"/>
    </location>
</feature>
<evidence type="ECO:0000313" key="2">
    <source>
        <dbReference type="EMBL" id="TRD12015.1"/>
    </source>
</evidence>
<evidence type="ECO:0000313" key="3">
    <source>
        <dbReference type="Proteomes" id="UP000316343"/>
    </source>
</evidence>
<dbReference type="OrthoDB" id="65747at2"/>
<dbReference type="PROSITE" id="PS51257">
    <property type="entry name" value="PROKAR_LIPOPROTEIN"/>
    <property type="match status" value="1"/>
</dbReference>
<protein>
    <recommendedName>
        <fullName evidence="4">DUF305 domain-containing protein</fullName>
    </recommendedName>
</protein>
<organism evidence="2 3">
    <name type="scientific">Erythrobacter insulae</name>
    <dbReference type="NCBI Taxonomy" id="2584124"/>
    <lineage>
        <taxon>Bacteria</taxon>
        <taxon>Pseudomonadati</taxon>
        <taxon>Pseudomonadota</taxon>
        <taxon>Alphaproteobacteria</taxon>
        <taxon>Sphingomonadales</taxon>
        <taxon>Erythrobacteraceae</taxon>
        <taxon>Erythrobacter/Porphyrobacter group</taxon>
        <taxon>Erythrobacter</taxon>
    </lineage>
</organism>
<accession>A0A547PD21</accession>
<dbReference type="RefSeq" id="WP_142788288.1">
    <property type="nucleotide sequence ID" value="NZ_VHJK01000001.1"/>
</dbReference>
<proteinExistence type="predicted"/>
<comment type="caution">
    <text evidence="2">The sequence shown here is derived from an EMBL/GenBank/DDBJ whole genome shotgun (WGS) entry which is preliminary data.</text>
</comment>